<evidence type="ECO:0000313" key="5">
    <source>
        <dbReference type="RefSeq" id="XP_008470405.1"/>
    </source>
</evidence>
<evidence type="ECO:0000256" key="2">
    <source>
        <dbReference type="ARBA" id="ARBA00022837"/>
    </source>
</evidence>
<reference evidence="5" key="1">
    <citation type="submission" date="2025-08" db="UniProtKB">
        <authorList>
            <consortium name="RefSeq"/>
        </authorList>
    </citation>
    <scope>IDENTIFICATION</scope>
</reference>
<dbReference type="Proteomes" id="UP000079169">
    <property type="component" value="Unplaced"/>
</dbReference>
<dbReference type="InterPro" id="IPR011992">
    <property type="entry name" value="EF-hand-dom_pair"/>
</dbReference>
<dbReference type="AlphaFoldDB" id="A0A1S3CYI4"/>
<accession>A0A1S3CYI4</accession>
<organism evidence="4 5">
    <name type="scientific">Diaphorina citri</name>
    <name type="common">Asian citrus psyllid</name>
    <dbReference type="NCBI Taxonomy" id="121845"/>
    <lineage>
        <taxon>Eukaryota</taxon>
        <taxon>Metazoa</taxon>
        <taxon>Ecdysozoa</taxon>
        <taxon>Arthropoda</taxon>
        <taxon>Hexapoda</taxon>
        <taxon>Insecta</taxon>
        <taxon>Pterygota</taxon>
        <taxon>Neoptera</taxon>
        <taxon>Paraneoptera</taxon>
        <taxon>Hemiptera</taxon>
        <taxon>Sternorrhyncha</taxon>
        <taxon>Psylloidea</taxon>
        <taxon>Psyllidae</taxon>
        <taxon>Diaphorininae</taxon>
        <taxon>Diaphorina</taxon>
    </lineage>
</organism>
<name>A0A1S3CYI4_DIACI</name>
<dbReference type="GeneID" id="103507684"/>
<dbReference type="PANTHER" id="PTHR23050">
    <property type="entry name" value="CALCIUM BINDING PROTEIN"/>
    <property type="match status" value="1"/>
</dbReference>
<dbReference type="Gene3D" id="1.10.238.10">
    <property type="entry name" value="EF-hand"/>
    <property type="match status" value="1"/>
</dbReference>
<dbReference type="KEGG" id="dci:103507684"/>
<dbReference type="InterPro" id="IPR050145">
    <property type="entry name" value="Centrin_CML-like"/>
</dbReference>
<feature type="domain" description="EF-hand" evidence="3">
    <location>
        <begin position="41"/>
        <end position="76"/>
    </location>
</feature>
<keyword evidence="1" id="KW-0677">Repeat</keyword>
<dbReference type="SUPFAM" id="SSF47473">
    <property type="entry name" value="EF-hand"/>
    <property type="match status" value="1"/>
</dbReference>
<gene>
    <name evidence="5" type="primary">LOC103507684</name>
</gene>
<dbReference type="RefSeq" id="XP_008470405.1">
    <property type="nucleotide sequence ID" value="XM_008472183.3"/>
</dbReference>
<dbReference type="PROSITE" id="PS50222">
    <property type="entry name" value="EF_HAND_2"/>
    <property type="match status" value="1"/>
</dbReference>
<dbReference type="Pfam" id="PF13833">
    <property type="entry name" value="EF-hand_8"/>
    <property type="match status" value="1"/>
</dbReference>
<protein>
    <submittedName>
        <fullName evidence="5">Caltractin-like</fullName>
    </submittedName>
</protein>
<dbReference type="InterPro" id="IPR002048">
    <property type="entry name" value="EF_hand_dom"/>
</dbReference>
<keyword evidence="2" id="KW-0106">Calcium</keyword>
<evidence type="ECO:0000256" key="1">
    <source>
        <dbReference type="ARBA" id="ARBA00022737"/>
    </source>
</evidence>
<sequence length="77" mass="8870">MKKWDVIRESLNEAFDLFAGEKDFIDFDTLKNIAGVIGEDVTDEELADMIKEFDLNQDGKINREEFALIMKNNADII</sequence>
<dbReference type="SMART" id="SM00054">
    <property type="entry name" value="EFh"/>
    <property type="match status" value="1"/>
</dbReference>
<dbReference type="InterPro" id="IPR018247">
    <property type="entry name" value="EF_Hand_1_Ca_BS"/>
</dbReference>
<dbReference type="PROSITE" id="PS00018">
    <property type="entry name" value="EF_HAND_1"/>
    <property type="match status" value="1"/>
</dbReference>
<evidence type="ECO:0000259" key="3">
    <source>
        <dbReference type="PROSITE" id="PS50222"/>
    </source>
</evidence>
<dbReference type="STRING" id="121845.A0A1S3CYI4"/>
<dbReference type="PaxDb" id="121845-A0A1S3CYI4"/>
<dbReference type="GO" id="GO:0005509">
    <property type="term" value="F:calcium ion binding"/>
    <property type="evidence" value="ECO:0007669"/>
    <property type="project" value="InterPro"/>
</dbReference>
<dbReference type="CDD" id="cd00051">
    <property type="entry name" value="EFh"/>
    <property type="match status" value="1"/>
</dbReference>
<keyword evidence="4" id="KW-1185">Reference proteome</keyword>
<proteinExistence type="predicted"/>
<evidence type="ECO:0000313" key="4">
    <source>
        <dbReference type="Proteomes" id="UP000079169"/>
    </source>
</evidence>